<keyword evidence="2" id="KW-1185">Reference proteome</keyword>
<dbReference type="Proteomes" id="UP000636010">
    <property type="component" value="Unassembled WGS sequence"/>
</dbReference>
<protein>
    <submittedName>
        <fullName evidence="1">Uncharacterized protein</fullName>
    </submittedName>
</protein>
<gene>
    <name evidence="1" type="ORF">GCM10011506_07550</name>
</gene>
<reference evidence="2" key="1">
    <citation type="journal article" date="2019" name="Int. J. Syst. Evol. Microbiol.">
        <title>The Global Catalogue of Microorganisms (GCM) 10K type strain sequencing project: providing services to taxonomists for standard genome sequencing and annotation.</title>
        <authorList>
            <consortium name="The Broad Institute Genomics Platform"/>
            <consortium name="The Broad Institute Genome Sequencing Center for Infectious Disease"/>
            <person name="Wu L."/>
            <person name="Ma J."/>
        </authorList>
    </citation>
    <scope>NUCLEOTIDE SEQUENCE [LARGE SCALE GENOMIC DNA]</scope>
    <source>
        <strain evidence="2">CGMCC 1.10832</strain>
    </source>
</reference>
<organism evidence="1 2">
    <name type="scientific">Marivirga lumbricoides</name>
    <dbReference type="NCBI Taxonomy" id="1046115"/>
    <lineage>
        <taxon>Bacteria</taxon>
        <taxon>Pseudomonadati</taxon>
        <taxon>Bacteroidota</taxon>
        <taxon>Cytophagia</taxon>
        <taxon>Cytophagales</taxon>
        <taxon>Marivirgaceae</taxon>
        <taxon>Marivirga</taxon>
    </lineage>
</organism>
<dbReference type="RefSeq" id="WP_188460476.1">
    <property type="nucleotide sequence ID" value="NZ_BAABHU010000002.1"/>
</dbReference>
<dbReference type="EMBL" id="BMEC01000002">
    <property type="protein sequence ID" value="GGC24761.1"/>
    <property type="molecule type" value="Genomic_DNA"/>
</dbReference>
<comment type="caution">
    <text evidence="1">The sequence shown here is derived from an EMBL/GenBank/DDBJ whole genome shotgun (WGS) entry which is preliminary data.</text>
</comment>
<evidence type="ECO:0000313" key="1">
    <source>
        <dbReference type="EMBL" id="GGC24761.1"/>
    </source>
</evidence>
<accession>A0ABQ1LHL3</accession>
<evidence type="ECO:0000313" key="2">
    <source>
        <dbReference type="Proteomes" id="UP000636010"/>
    </source>
</evidence>
<name>A0ABQ1LHL3_9BACT</name>
<sequence>MVSDTYLAIEELAEDRGLEVEAELVPGFKSGEPFFKRPNRNSLIVLSQWCLTKEVLWIV</sequence>
<proteinExistence type="predicted"/>